<dbReference type="GO" id="GO:0031380">
    <property type="term" value="C:nuclear RNA-directed RNA polymerase complex"/>
    <property type="evidence" value="ECO:0007669"/>
    <property type="project" value="TreeGrafter"/>
</dbReference>
<dbReference type="EMBL" id="JAAQHG020000021">
    <property type="protein sequence ID" value="KAL1585123.1"/>
    <property type="molecule type" value="Genomic_DNA"/>
</dbReference>
<comment type="caution">
    <text evidence="6">The sequence shown here is derived from an EMBL/GenBank/DDBJ whole genome shotgun (WGS) entry which is preliminary data.</text>
</comment>
<sequence>MNESLLERFRRSNRVAAPQKAKADVWLLPQKLNHLVRDYYEPTTRPAGAGPWFDRPELPTPTEVLDLDSDGSSSSNIIELAPNRTEGAWESTEEYLSAHYELLREDALRPLREAVRDVRENPDQNEDAFRGTLGIYQDVFVTAVTCSTRGVALRVTFSTFRAQKKIIWEQSKRLISGSLVVLTPASDMFQNKAIVATVAARPLALINHDSPELDLFIACASDLEIDPALKFVMVEERSGYYEAERHTLLALQKIATEPFPLSEHLVKVEPSVEAPNYVKDKQNMDLTPVFVNNKHETYESIDMLRAWPDQPQSDLDKSQTAALRRILTKKLAIVQGPPGTGKTFVSVQAIKIMLANMKHGDPPIIVTCQTNHALDQLLRHIAAFEESFVRLGGRSKDRDVVKKRTLFEVRKSQSSNALAGSAGAGARKKMRDLEKEIVEILKPLQALEKQAIDHRVFEYFGLITAEQVASLESGASQWVQTTLGDPNRSPLTVWIGRGLEHVPHPKESHQDFGFDFEEADLEYEQLKEIEAENFAKDDEEIDELKGVSYDIADHFTGRKVVGMTEKKVKDYLKEKDFWKIPENVRGAVYRHLQAEMKKHIRDKLREKVKAYDQQSLLRRIGGWENDENILREQKIIGLTTTGLSKYRGLIAALQPKIVLIEEAAETLEAPVIAACVPSLHQLILVGDHQQLRPHCHVKEHEDQPYFLNISLFERMVTNGVEFDTLSKQRRMIPEIRRLLYPIYGNLIQDHASVSNPANRPDVPGMGGINSFFFSHQWPETRDNQMSCVNADEADMITGFVEYLVYNGLESEDITVLTFYNGQRKRILSSLRRSPTLDNRRFNVVTVDSYQGEENKVVILSLVRSNEKNQIGFLGVENRVCVALSRAQCGFYIFGNGMLLYRSNSTKLWKNVIEIVGGSKRKAERPAIEPNRIAEKLPLRCRNHNQLTEIEDASDWEKIMGGCEKKCEAALPCGHLCPLSCHPFDHSGVLCHHTCERTLTCGHKCNALCGQTCVCNACKKKGYLPQRPSSESSKSCESWHSFAESESARYAAAMARPLSDVRLSPTAKSAAGSKLVDIDDAAEGVDAMTLKEGGKNEGHHSGTGGISSENFSLLD</sequence>
<dbReference type="GeneID" id="96007967"/>
<evidence type="ECO:0000259" key="3">
    <source>
        <dbReference type="Pfam" id="PF13086"/>
    </source>
</evidence>
<dbReference type="CDD" id="cd18808">
    <property type="entry name" value="SF1_C_Upf1"/>
    <property type="match status" value="1"/>
</dbReference>
<dbReference type="PANTHER" id="PTHR10887:SF341">
    <property type="entry name" value="NFX1-TYPE ZINC FINGER-CONTAINING PROTEIN 1"/>
    <property type="match status" value="1"/>
</dbReference>
<feature type="domain" description="DNA2/NAM7 helicase helicase" evidence="3">
    <location>
        <begin position="315"/>
        <end position="695"/>
    </location>
</feature>
<dbReference type="CDD" id="cd06008">
    <property type="entry name" value="NF-X1-zinc-finger"/>
    <property type="match status" value="1"/>
</dbReference>
<evidence type="ECO:0000259" key="5">
    <source>
        <dbReference type="Pfam" id="PF25396"/>
    </source>
</evidence>
<keyword evidence="1" id="KW-0347">Helicase</keyword>
<dbReference type="Pfam" id="PF25396">
    <property type="entry name" value="ZNFX1"/>
    <property type="match status" value="1"/>
</dbReference>
<evidence type="ECO:0000259" key="4">
    <source>
        <dbReference type="Pfam" id="PF13087"/>
    </source>
</evidence>
<dbReference type="InterPro" id="IPR057373">
    <property type="entry name" value="ZNFX1"/>
</dbReference>
<dbReference type="SUPFAM" id="SSF52540">
    <property type="entry name" value="P-loop containing nucleoside triphosphate hydrolases"/>
    <property type="match status" value="1"/>
</dbReference>
<keyword evidence="1" id="KW-0067">ATP-binding</keyword>
<organism evidence="6 7">
    <name type="scientific">Cladosporium halotolerans</name>
    <dbReference type="NCBI Taxonomy" id="1052096"/>
    <lineage>
        <taxon>Eukaryota</taxon>
        <taxon>Fungi</taxon>
        <taxon>Dikarya</taxon>
        <taxon>Ascomycota</taxon>
        <taxon>Pezizomycotina</taxon>
        <taxon>Dothideomycetes</taxon>
        <taxon>Dothideomycetidae</taxon>
        <taxon>Cladosporiales</taxon>
        <taxon>Cladosporiaceae</taxon>
        <taxon>Cladosporium</taxon>
    </lineage>
</organism>
<dbReference type="InterPro" id="IPR041679">
    <property type="entry name" value="DNA2/NAM7-like_C"/>
</dbReference>
<dbReference type="GO" id="GO:0031048">
    <property type="term" value="P:regulatory ncRNA-mediated heterochromatin formation"/>
    <property type="evidence" value="ECO:0007669"/>
    <property type="project" value="TreeGrafter"/>
</dbReference>
<keyword evidence="7" id="KW-1185">Reference proteome</keyword>
<reference evidence="6 7" key="1">
    <citation type="journal article" date="2020" name="Microbiol. Resour. Announc.">
        <title>Draft Genome Sequence of a Cladosporium Species Isolated from the Mesophotic Ascidian Didemnum maculosum.</title>
        <authorList>
            <person name="Gioti A."/>
            <person name="Siaperas R."/>
            <person name="Nikolaivits E."/>
            <person name="Le Goff G."/>
            <person name="Ouazzani J."/>
            <person name="Kotoulas G."/>
            <person name="Topakas E."/>
        </authorList>
    </citation>
    <scope>NUCLEOTIDE SEQUENCE [LARGE SCALE GENOMIC DNA]</scope>
    <source>
        <strain evidence="6 7">TM138-S3</strain>
    </source>
</reference>
<evidence type="ECO:0000313" key="7">
    <source>
        <dbReference type="Proteomes" id="UP000803884"/>
    </source>
</evidence>
<feature type="compositionally biased region" description="Polar residues" evidence="2">
    <location>
        <begin position="1105"/>
        <end position="1114"/>
    </location>
</feature>
<protein>
    <recommendedName>
        <fullName evidence="8">P-loop containing nucleoside triphosphate hydrolase protein</fullName>
    </recommendedName>
</protein>
<feature type="region of interest" description="Disordered" evidence="2">
    <location>
        <begin position="1088"/>
        <end position="1114"/>
    </location>
</feature>
<name>A0AB34KPJ3_9PEZI</name>
<keyword evidence="1" id="KW-0547">Nucleotide-binding</keyword>
<dbReference type="Gene3D" id="3.40.50.300">
    <property type="entry name" value="P-loop containing nucleotide triphosphate hydrolases"/>
    <property type="match status" value="3"/>
</dbReference>
<dbReference type="RefSeq" id="XP_069228229.1">
    <property type="nucleotide sequence ID" value="XM_069375129.1"/>
</dbReference>
<dbReference type="InterPro" id="IPR047187">
    <property type="entry name" value="SF1_C_Upf1"/>
</dbReference>
<dbReference type="InterPro" id="IPR027417">
    <property type="entry name" value="P-loop_NTPase"/>
</dbReference>
<dbReference type="AlphaFoldDB" id="A0AB34KPJ3"/>
<dbReference type="InterPro" id="IPR045055">
    <property type="entry name" value="DNA2/NAM7-like"/>
</dbReference>
<evidence type="ECO:0008006" key="8">
    <source>
        <dbReference type="Google" id="ProtNLM"/>
    </source>
</evidence>
<dbReference type="InterPro" id="IPR041677">
    <property type="entry name" value="DNA2/NAM7_AAA_11"/>
</dbReference>
<accession>A0AB34KPJ3</accession>
<dbReference type="PANTHER" id="PTHR10887">
    <property type="entry name" value="DNA2/NAM7 HELICASE FAMILY"/>
    <property type="match status" value="1"/>
</dbReference>
<evidence type="ECO:0000256" key="1">
    <source>
        <dbReference type="ARBA" id="ARBA00022806"/>
    </source>
</evidence>
<proteinExistence type="predicted"/>
<evidence type="ECO:0000313" key="6">
    <source>
        <dbReference type="EMBL" id="KAL1585123.1"/>
    </source>
</evidence>
<dbReference type="Proteomes" id="UP000803884">
    <property type="component" value="Unassembled WGS sequence"/>
</dbReference>
<dbReference type="GO" id="GO:0004386">
    <property type="term" value="F:helicase activity"/>
    <property type="evidence" value="ECO:0007669"/>
    <property type="project" value="InterPro"/>
</dbReference>
<feature type="domain" description="ZNFX1" evidence="5">
    <location>
        <begin position="133"/>
        <end position="236"/>
    </location>
</feature>
<evidence type="ECO:0000256" key="2">
    <source>
        <dbReference type="SAM" id="MobiDB-lite"/>
    </source>
</evidence>
<keyword evidence="1" id="KW-0378">Hydrolase</keyword>
<feature type="domain" description="DNA2/NAM7 helicase-like C-terminal" evidence="4">
    <location>
        <begin position="708"/>
        <end position="895"/>
    </location>
</feature>
<dbReference type="Pfam" id="PF13087">
    <property type="entry name" value="AAA_12"/>
    <property type="match status" value="1"/>
</dbReference>
<gene>
    <name evidence="6" type="ORF">WHR41_06524</name>
</gene>
<dbReference type="Pfam" id="PF13086">
    <property type="entry name" value="AAA_11"/>
    <property type="match status" value="1"/>
</dbReference>